<gene>
    <name evidence="2" type="ORF">CDD82_7484</name>
</gene>
<comment type="caution">
    <text evidence="2">The sequence shown here is derived from an EMBL/GenBank/DDBJ whole genome shotgun (WGS) entry which is preliminary data.</text>
</comment>
<evidence type="ECO:0000313" key="3">
    <source>
        <dbReference type="Proteomes" id="UP000224854"/>
    </source>
</evidence>
<dbReference type="AlphaFoldDB" id="A0A2C5ZIY9"/>
<feature type="region of interest" description="Disordered" evidence="1">
    <location>
        <begin position="1"/>
        <end position="33"/>
    </location>
</feature>
<accession>A0A2C5ZIY9</accession>
<dbReference type="EMBL" id="NJEU01000088">
    <property type="protein sequence ID" value="PHH81945.1"/>
    <property type="molecule type" value="Genomic_DNA"/>
</dbReference>
<protein>
    <submittedName>
        <fullName evidence="2">Uncharacterized protein</fullName>
    </submittedName>
</protein>
<organism evidence="2 3">
    <name type="scientific">Ophiocordyceps australis</name>
    <dbReference type="NCBI Taxonomy" id="1399860"/>
    <lineage>
        <taxon>Eukaryota</taxon>
        <taxon>Fungi</taxon>
        <taxon>Dikarya</taxon>
        <taxon>Ascomycota</taxon>
        <taxon>Pezizomycotina</taxon>
        <taxon>Sordariomycetes</taxon>
        <taxon>Hypocreomycetidae</taxon>
        <taxon>Hypocreales</taxon>
        <taxon>Ophiocordycipitaceae</taxon>
        <taxon>Ophiocordyceps</taxon>
    </lineage>
</organism>
<reference evidence="2 3" key="1">
    <citation type="submission" date="2017-06" db="EMBL/GenBank/DDBJ databases">
        <title>Ant-infecting Ophiocordyceps genomes reveal a high diversity of potential behavioral manipulation genes and a possible major role for enterotoxins.</title>
        <authorList>
            <person name="De Bekker C."/>
            <person name="Evans H.C."/>
            <person name="Brachmann A."/>
            <person name="Hughes D.P."/>
        </authorList>
    </citation>
    <scope>NUCLEOTIDE SEQUENCE [LARGE SCALE GENOMIC DNA]</scope>
    <source>
        <strain evidence="2 3">1348a</strain>
    </source>
</reference>
<evidence type="ECO:0000313" key="2">
    <source>
        <dbReference type="EMBL" id="PHH81945.1"/>
    </source>
</evidence>
<sequence>MFATGTAEVADGETREHRLSARRDELGPPGADAESLVDWLPNGRSKSQHLSGICPTIKGGAAKDVLRDDDGDKCTQVRASKLAAADRRRS</sequence>
<proteinExistence type="predicted"/>
<evidence type="ECO:0000256" key="1">
    <source>
        <dbReference type="SAM" id="MobiDB-lite"/>
    </source>
</evidence>
<dbReference type="Proteomes" id="UP000224854">
    <property type="component" value="Unassembled WGS sequence"/>
</dbReference>
<feature type="compositionally biased region" description="Basic and acidic residues" evidence="1">
    <location>
        <begin position="12"/>
        <end position="26"/>
    </location>
</feature>
<name>A0A2C5ZIY9_9HYPO</name>
<keyword evidence="3" id="KW-1185">Reference proteome</keyword>